<dbReference type="InterPro" id="IPR051569">
    <property type="entry name" value="SHANK"/>
</dbReference>
<feature type="region of interest" description="Disordered" evidence="2">
    <location>
        <begin position="130"/>
        <end position="209"/>
    </location>
</feature>
<dbReference type="SUPFAM" id="SSF48403">
    <property type="entry name" value="Ankyrin repeat"/>
    <property type="match status" value="1"/>
</dbReference>
<organism evidence="3 4">
    <name type="scientific">Plakobranchus ocellatus</name>
    <dbReference type="NCBI Taxonomy" id="259542"/>
    <lineage>
        <taxon>Eukaryota</taxon>
        <taxon>Metazoa</taxon>
        <taxon>Spiralia</taxon>
        <taxon>Lophotrochozoa</taxon>
        <taxon>Mollusca</taxon>
        <taxon>Gastropoda</taxon>
        <taxon>Heterobranchia</taxon>
        <taxon>Euthyneura</taxon>
        <taxon>Panpulmonata</taxon>
        <taxon>Sacoglossa</taxon>
        <taxon>Placobranchoidea</taxon>
        <taxon>Plakobranchidae</taxon>
        <taxon>Plakobranchus</taxon>
    </lineage>
</organism>
<accession>A0AAV4CA09</accession>
<dbReference type="GO" id="GO:0035255">
    <property type="term" value="F:ionotropic glutamate receptor binding"/>
    <property type="evidence" value="ECO:0007669"/>
    <property type="project" value="TreeGrafter"/>
</dbReference>
<dbReference type="Gene3D" id="1.25.40.20">
    <property type="entry name" value="Ankyrin repeat-containing domain"/>
    <property type="match status" value="1"/>
</dbReference>
<dbReference type="Pfam" id="PF12796">
    <property type="entry name" value="Ank_2"/>
    <property type="match status" value="1"/>
</dbReference>
<evidence type="ECO:0000256" key="1">
    <source>
        <dbReference type="PROSITE-ProRule" id="PRU00023"/>
    </source>
</evidence>
<dbReference type="EMBL" id="BLXT01006036">
    <property type="protein sequence ID" value="GFO28392.1"/>
    <property type="molecule type" value="Genomic_DNA"/>
</dbReference>
<feature type="compositionally biased region" description="Low complexity" evidence="2">
    <location>
        <begin position="168"/>
        <end position="180"/>
    </location>
</feature>
<evidence type="ECO:0000313" key="3">
    <source>
        <dbReference type="EMBL" id="GFO28392.1"/>
    </source>
</evidence>
<dbReference type="PROSITE" id="PS50297">
    <property type="entry name" value="ANK_REP_REGION"/>
    <property type="match status" value="1"/>
</dbReference>
<dbReference type="SMART" id="SM00248">
    <property type="entry name" value="ANK"/>
    <property type="match status" value="1"/>
</dbReference>
<dbReference type="Proteomes" id="UP000735302">
    <property type="component" value="Unassembled WGS sequence"/>
</dbReference>
<comment type="caution">
    <text evidence="3">The sequence shown here is derived from an EMBL/GenBank/DDBJ whole genome shotgun (WGS) entry which is preliminary data.</text>
</comment>
<keyword evidence="1" id="KW-0040">ANK repeat</keyword>
<dbReference type="GO" id="GO:0045211">
    <property type="term" value="C:postsynaptic membrane"/>
    <property type="evidence" value="ECO:0007669"/>
    <property type="project" value="TreeGrafter"/>
</dbReference>
<feature type="repeat" description="ANK" evidence="1">
    <location>
        <begin position="33"/>
        <end position="65"/>
    </location>
</feature>
<name>A0AAV4CA09_9GAST</name>
<dbReference type="GO" id="GO:0030160">
    <property type="term" value="F:synaptic receptor adaptor activity"/>
    <property type="evidence" value="ECO:0007669"/>
    <property type="project" value="TreeGrafter"/>
</dbReference>
<dbReference type="InterPro" id="IPR036770">
    <property type="entry name" value="Ankyrin_rpt-contain_sf"/>
</dbReference>
<dbReference type="PANTHER" id="PTHR24135:SF28">
    <property type="entry name" value="LD13733P"/>
    <property type="match status" value="1"/>
</dbReference>
<dbReference type="AlphaFoldDB" id="A0AAV4CA09"/>
<evidence type="ECO:0000313" key="4">
    <source>
        <dbReference type="Proteomes" id="UP000735302"/>
    </source>
</evidence>
<feature type="compositionally biased region" description="Low complexity" evidence="2">
    <location>
        <begin position="142"/>
        <end position="153"/>
    </location>
</feature>
<dbReference type="PROSITE" id="PS50088">
    <property type="entry name" value="ANK_REPEAT"/>
    <property type="match status" value="1"/>
</dbReference>
<dbReference type="InterPro" id="IPR002110">
    <property type="entry name" value="Ankyrin_rpt"/>
</dbReference>
<dbReference type="GO" id="GO:0014069">
    <property type="term" value="C:postsynaptic density"/>
    <property type="evidence" value="ECO:0007669"/>
    <property type="project" value="TreeGrafter"/>
</dbReference>
<reference evidence="3 4" key="1">
    <citation type="journal article" date="2021" name="Elife">
        <title>Chloroplast acquisition without the gene transfer in kleptoplastic sea slugs, Plakobranchus ocellatus.</title>
        <authorList>
            <person name="Maeda T."/>
            <person name="Takahashi S."/>
            <person name="Yoshida T."/>
            <person name="Shimamura S."/>
            <person name="Takaki Y."/>
            <person name="Nagai Y."/>
            <person name="Toyoda A."/>
            <person name="Suzuki Y."/>
            <person name="Arimoto A."/>
            <person name="Ishii H."/>
            <person name="Satoh N."/>
            <person name="Nishiyama T."/>
            <person name="Hasebe M."/>
            <person name="Maruyama T."/>
            <person name="Minagawa J."/>
            <person name="Obokata J."/>
            <person name="Shigenobu S."/>
        </authorList>
    </citation>
    <scope>NUCLEOTIDE SEQUENCE [LARGE SCALE GENOMIC DNA]</scope>
</reference>
<dbReference type="GO" id="GO:0043197">
    <property type="term" value="C:dendritic spine"/>
    <property type="evidence" value="ECO:0007669"/>
    <property type="project" value="TreeGrafter"/>
</dbReference>
<protein>
    <submittedName>
        <fullName evidence="3">Sh3 and multiple ankyrin repeat domains protein 3</fullName>
    </submittedName>
</protein>
<dbReference type="PANTHER" id="PTHR24135">
    <property type="entry name" value="SH3 AND MULTIPLE ANKYRIN REPEAT DOMAINS PROTEIN"/>
    <property type="match status" value="1"/>
</dbReference>
<gene>
    <name evidence="3" type="ORF">PoB_005489700</name>
</gene>
<sequence>MCTLTPQACKHGRVQHLEHLLFYGADMDVRNSCGNTALHVCALNGQEACARVLMFRGADPTLLNYSNQTADQAATIAGNLAIAELIMSHNPDDVVPYREIPQYSQRRQAGGSLTPSLRALIRSRSDPRINWAGLRQGDDARSPSSTTSSSMSPARWRGQNGAVPMMDSDSACSISVSSTGSGTGGSDLGPSNGRHVTGRGGGYIQGGPHVEGRMRRAESMGDVHQTRGINQRNTLATLVRIDRDFGGSVVKKHAMQSANFFCSNFDPSNIALADEIKKVRDRQSLQHKNQQAFGLWSTLFLTLVVFYEASEVVYSVHMTHVLPSDLRHLGPRQIRVWASDLNKHPRKERHLHIKGVSNHHVPEFRKQIVKSLPVTVNILG</sequence>
<keyword evidence="4" id="KW-1185">Reference proteome</keyword>
<evidence type="ECO:0000256" key="2">
    <source>
        <dbReference type="SAM" id="MobiDB-lite"/>
    </source>
</evidence>
<proteinExistence type="predicted"/>